<dbReference type="STRING" id="906689.A0A2I0X6B5"/>
<dbReference type="InterPro" id="IPR000477">
    <property type="entry name" value="RT_dom"/>
</dbReference>
<sequence>MEAMEGVLSGGPWYVRGYIVGLDKWTVDFSPTSLKGLSSPIWVRMPHLPLYCWDDINITCIASMVGTPLFLDGNMFQWSKREFARVCVRVALDKQLPLGILVEGTEGRFFQNLEYEIISSFCFECGKIGHIIEECEIIFEYQYAYVTGRSMSDQIFLAQELFNKFRYSKSKKGMMAIKIDMEQAYDSMSWSTLAQVLDGFGFPKLFSTLILECLREPKFAIMFNGRQSDLIEARSGFRQGCPLSPYMLIMCSQLLTDVFAQRGKNI</sequence>
<keyword evidence="1" id="KW-0863">Zinc-finger</keyword>
<evidence type="ECO:0000259" key="2">
    <source>
        <dbReference type="PROSITE" id="PS50158"/>
    </source>
</evidence>
<evidence type="ECO:0000313" key="4">
    <source>
        <dbReference type="Proteomes" id="UP000233837"/>
    </source>
</evidence>
<dbReference type="AlphaFoldDB" id="A0A2I0X6B5"/>
<dbReference type="InterPro" id="IPR001878">
    <property type="entry name" value="Znf_CCHC"/>
</dbReference>
<dbReference type="Pfam" id="PF00078">
    <property type="entry name" value="RVT_1"/>
    <property type="match status" value="1"/>
</dbReference>
<dbReference type="GO" id="GO:0003676">
    <property type="term" value="F:nucleic acid binding"/>
    <property type="evidence" value="ECO:0007669"/>
    <property type="project" value="InterPro"/>
</dbReference>
<dbReference type="EMBL" id="KZ502111">
    <property type="protein sequence ID" value="PKU83443.1"/>
    <property type="molecule type" value="Genomic_DNA"/>
</dbReference>
<feature type="domain" description="CCHC-type" evidence="2">
    <location>
        <begin position="122"/>
        <end position="135"/>
    </location>
</feature>
<evidence type="ECO:0000313" key="3">
    <source>
        <dbReference type="EMBL" id="PKU83443.1"/>
    </source>
</evidence>
<keyword evidence="1" id="KW-0862">Zinc</keyword>
<organism evidence="3 4">
    <name type="scientific">Dendrobium catenatum</name>
    <dbReference type="NCBI Taxonomy" id="906689"/>
    <lineage>
        <taxon>Eukaryota</taxon>
        <taxon>Viridiplantae</taxon>
        <taxon>Streptophyta</taxon>
        <taxon>Embryophyta</taxon>
        <taxon>Tracheophyta</taxon>
        <taxon>Spermatophyta</taxon>
        <taxon>Magnoliopsida</taxon>
        <taxon>Liliopsida</taxon>
        <taxon>Asparagales</taxon>
        <taxon>Orchidaceae</taxon>
        <taxon>Epidendroideae</taxon>
        <taxon>Malaxideae</taxon>
        <taxon>Dendrobiinae</taxon>
        <taxon>Dendrobium</taxon>
    </lineage>
</organism>
<protein>
    <submittedName>
        <fullName evidence="3">Integrator complex subunit 11</fullName>
    </submittedName>
</protein>
<accession>A0A2I0X6B5</accession>
<dbReference type="PANTHER" id="PTHR31286:SF99">
    <property type="entry name" value="DUF4283 DOMAIN-CONTAINING PROTEIN"/>
    <property type="match status" value="1"/>
</dbReference>
<proteinExistence type="predicted"/>
<dbReference type="InterPro" id="IPR040256">
    <property type="entry name" value="At4g02000-like"/>
</dbReference>
<dbReference type="PANTHER" id="PTHR31286">
    <property type="entry name" value="GLYCINE-RICH CELL WALL STRUCTURAL PROTEIN 1.8-LIKE"/>
    <property type="match status" value="1"/>
</dbReference>
<evidence type="ECO:0000256" key="1">
    <source>
        <dbReference type="PROSITE-ProRule" id="PRU00047"/>
    </source>
</evidence>
<dbReference type="Proteomes" id="UP000233837">
    <property type="component" value="Unassembled WGS sequence"/>
</dbReference>
<reference evidence="3 4" key="1">
    <citation type="journal article" date="2016" name="Sci. Rep.">
        <title>The Dendrobium catenatum Lindl. genome sequence provides insights into polysaccharide synthase, floral development and adaptive evolution.</title>
        <authorList>
            <person name="Zhang G.Q."/>
            <person name="Xu Q."/>
            <person name="Bian C."/>
            <person name="Tsai W.C."/>
            <person name="Yeh C.M."/>
            <person name="Liu K.W."/>
            <person name="Yoshida K."/>
            <person name="Zhang L.S."/>
            <person name="Chang S.B."/>
            <person name="Chen F."/>
            <person name="Shi Y."/>
            <person name="Su Y.Y."/>
            <person name="Zhang Y.Q."/>
            <person name="Chen L.J."/>
            <person name="Yin Y."/>
            <person name="Lin M."/>
            <person name="Huang H."/>
            <person name="Deng H."/>
            <person name="Wang Z.W."/>
            <person name="Zhu S.L."/>
            <person name="Zhao X."/>
            <person name="Deng C."/>
            <person name="Niu S.C."/>
            <person name="Huang J."/>
            <person name="Wang M."/>
            <person name="Liu G.H."/>
            <person name="Yang H.J."/>
            <person name="Xiao X.J."/>
            <person name="Hsiao Y.Y."/>
            <person name="Wu W.L."/>
            <person name="Chen Y.Y."/>
            <person name="Mitsuda N."/>
            <person name="Ohme-Takagi M."/>
            <person name="Luo Y.B."/>
            <person name="Van de Peer Y."/>
            <person name="Liu Z.J."/>
        </authorList>
    </citation>
    <scope>NUCLEOTIDE SEQUENCE [LARGE SCALE GENOMIC DNA]</scope>
    <source>
        <tissue evidence="3">The whole plant</tissue>
    </source>
</reference>
<keyword evidence="4" id="KW-1185">Reference proteome</keyword>
<keyword evidence="1" id="KW-0479">Metal-binding</keyword>
<dbReference type="PROSITE" id="PS50158">
    <property type="entry name" value="ZF_CCHC"/>
    <property type="match status" value="1"/>
</dbReference>
<reference evidence="3 4" key="2">
    <citation type="journal article" date="2017" name="Nature">
        <title>The Apostasia genome and the evolution of orchids.</title>
        <authorList>
            <person name="Zhang G.Q."/>
            <person name="Liu K.W."/>
            <person name="Li Z."/>
            <person name="Lohaus R."/>
            <person name="Hsiao Y.Y."/>
            <person name="Niu S.C."/>
            <person name="Wang J.Y."/>
            <person name="Lin Y.C."/>
            <person name="Xu Q."/>
            <person name="Chen L.J."/>
            <person name="Yoshida K."/>
            <person name="Fujiwara S."/>
            <person name="Wang Z.W."/>
            <person name="Zhang Y.Q."/>
            <person name="Mitsuda N."/>
            <person name="Wang M."/>
            <person name="Liu G.H."/>
            <person name="Pecoraro L."/>
            <person name="Huang H.X."/>
            <person name="Xiao X.J."/>
            <person name="Lin M."/>
            <person name="Wu X.Y."/>
            <person name="Wu W.L."/>
            <person name="Chen Y.Y."/>
            <person name="Chang S.B."/>
            <person name="Sakamoto S."/>
            <person name="Ohme-Takagi M."/>
            <person name="Yagi M."/>
            <person name="Zeng S.J."/>
            <person name="Shen C.Y."/>
            <person name="Yeh C.M."/>
            <person name="Luo Y.B."/>
            <person name="Tsai W.C."/>
            <person name="Van de Peer Y."/>
            <person name="Liu Z.J."/>
        </authorList>
    </citation>
    <scope>NUCLEOTIDE SEQUENCE [LARGE SCALE GENOMIC DNA]</scope>
    <source>
        <tissue evidence="3">The whole plant</tissue>
    </source>
</reference>
<name>A0A2I0X6B5_9ASPA</name>
<gene>
    <name evidence="3" type="ORF">MA16_Dca022023</name>
</gene>
<dbReference type="GO" id="GO:0008270">
    <property type="term" value="F:zinc ion binding"/>
    <property type="evidence" value="ECO:0007669"/>
    <property type="project" value="UniProtKB-KW"/>
</dbReference>